<keyword evidence="3" id="KW-1185">Reference proteome</keyword>
<dbReference type="Proteomes" id="UP000546007">
    <property type="component" value="Unassembled WGS sequence"/>
</dbReference>
<evidence type="ECO:0000313" key="3">
    <source>
        <dbReference type="Proteomes" id="UP000546007"/>
    </source>
</evidence>
<evidence type="ECO:0000256" key="1">
    <source>
        <dbReference type="SAM" id="MobiDB-lite"/>
    </source>
</evidence>
<name>A0A7W6HTJ1_9BACT</name>
<comment type="caution">
    <text evidence="2">The sequence shown here is derived from an EMBL/GenBank/DDBJ whole genome shotgun (WGS) entry which is preliminary data.</text>
</comment>
<feature type="region of interest" description="Disordered" evidence="1">
    <location>
        <begin position="1"/>
        <end position="30"/>
    </location>
</feature>
<gene>
    <name evidence="2" type="ORF">GGR14_000464</name>
</gene>
<evidence type="ECO:0000313" key="2">
    <source>
        <dbReference type="EMBL" id="MBB4024703.1"/>
    </source>
</evidence>
<organism evidence="2 3">
    <name type="scientific">Butyricimonas faecihominis</name>
    <dbReference type="NCBI Taxonomy" id="1472416"/>
    <lineage>
        <taxon>Bacteria</taxon>
        <taxon>Pseudomonadati</taxon>
        <taxon>Bacteroidota</taxon>
        <taxon>Bacteroidia</taxon>
        <taxon>Bacteroidales</taxon>
        <taxon>Odoribacteraceae</taxon>
        <taxon>Butyricimonas</taxon>
    </lineage>
</organism>
<dbReference type="EMBL" id="JACIES010000001">
    <property type="protein sequence ID" value="MBB4024703.1"/>
    <property type="molecule type" value="Genomic_DNA"/>
</dbReference>
<dbReference type="AlphaFoldDB" id="A0A7W6HTJ1"/>
<sequence length="65" mass="7616">MTNKSRSYNSKAKKQSSQHKHLQSINTKHKKSINLYTQQAMIDAKEGNTIKCDNFEDYLKHLKFS</sequence>
<reference evidence="2 3" key="1">
    <citation type="submission" date="2020-08" db="EMBL/GenBank/DDBJ databases">
        <title>Genomic Encyclopedia of Type Strains, Phase IV (KMG-IV): sequencing the most valuable type-strain genomes for metagenomic binning, comparative biology and taxonomic classification.</title>
        <authorList>
            <person name="Goeker M."/>
        </authorList>
    </citation>
    <scope>NUCLEOTIDE SEQUENCE [LARGE SCALE GENOMIC DNA]</scope>
    <source>
        <strain evidence="2 3">DSM 105721</strain>
    </source>
</reference>
<protein>
    <submittedName>
        <fullName evidence="2">Transposase-like protein</fullName>
    </submittedName>
</protein>
<feature type="compositionally biased region" description="Basic residues" evidence="1">
    <location>
        <begin position="11"/>
        <end position="30"/>
    </location>
</feature>
<accession>A0A7W6HTJ1</accession>
<proteinExistence type="predicted"/>